<name>A0ABR7DUI2_9BACT</name>
<keyword evidence="3" id="KW-1185">Reference proteome</keyword>
<accession>A0ABR7DUI2</accession>
<dbReference type="InterPro" id="IPR046732">
    <property type="entry name" value="DUF6624"/>
</dbReference>
<feature type="signal peptide" evidence="1">
    <location>
        <begin position="1"/>
        <end position="19"/>
    </location>
</feature>
<evidence type="ECO:0000313" key="2">
    <source>
        <dbReference type="EMBL" id="MBC5635061.1"/>
    </source>
</evidence>
<feature type="chain" id="PRO_5045872168" evidence="1">
    <location>
        <begin position="20"/>
        <end position="214"/>
    </location>
</feature>
<comment type="caution">
    <text evidence="2">The sequence shown here is derived from an EMBL/GenBank/DDBJ whole genome shotgun (WGS) entry which is preliminary data.</text>
</comment>
<sequence>MKSRILLALLLNVSCCCMAQESLSVDSMLCAIRDKDQSIRQKIMPMLASGNQDSIMAVVVQMNMIDKENQTFVFGLLDNQGWPDGLSDKANSAIFLVIDHAEFAAQEKYYPVVKEKAEQGIIGKEDAATLQDRILMKKGEMQVYGTQTTRVVINGENINYLWPVKNPDQLDKLRKEVNLPPIAEYIAVFEKQGIKLVWDKSLSVDDLKAKMIQK</sequence>
<dbReference type="Proteomes" id="UP000651475">
    <property type="component" value="Unassembled WGS sequence"/>
</dbReference>
<protein>
    <submittedName>
        <fullName evidence="2">Uncharacterized protein</fullName>
    </submittedName>
</protein>
<dbReference type="Pfam" id="PF20329">
    <property type="entry name" value="DUF6624"/>
    <property type="match status" value="1"/>
</dbReference>
<proteinExistence type="predicted"/>
<reference evidence="2 3" key="1">
    <citation type="submission" date="2020-08" db="EMBL/GenBank/DDBJ databases">
        <title>Genome public.</title>
        <authorList>
            <person name="Liu C."/>
            <person name="Sun Q."/>
        </authorList>
    </citation>
    <scope>NUCLEOTIDE SEQUENCE [LARGE SCALE GENOMIC DNA]</scope>
    <source>
        <strain evidence="2 3">NSJ-79</strain>
    </source>
</reference>
<gene>
    <name evidence="2" type="ORF">H8S65_20200</name>
</gene>
<dbReference type="EMBL" id="JACOOJ010000066">
    <property type="protein sequence ID" value="MBC5635061.1"/>
    <property type="molecule type" value="Genomic_DNA"/>
</dbReference>
<organism evidence="2 3">
    <name type="scientific">Parabacteroides hominis</name>
    <dbReference type="NCBI Taxonomy" id="2763057"/>
    <lineage>
        <taxon>Bacteria</taxon>
        <taxon>Pseudomonadati</taxon>
        <taxon>Bacteroidota</taxon>
        <taxon>Bacteroidia</taxon>
        <taxon>Bacteroidales</taxon>
        <taxon>Tannerellaceae</taxon>
        <taxon>Parabacteroides</taxon>
    </lineage>
</organism>
<evidence type="ECO:0000256" key="1">
    <source>
        <dbReference type="SAM" id="SignalP"/>
    </source>
</evidence>
<keyword evidence="1" id="KW-0732">Signal</keyword>
<dbReference type="RefSeq" id="WP_186931609.1">
    <property type="nucleotide sequence ID" value="NZ_JACOOJ010000066.1"/>
</dbReference>
<evidence type="ECO:0000313" key="3">
    <source>
        <dbReference type="Proteomes" id="UP000651475"/>
    </source>
</evidence>